<name>A0ABR7T8A5_HELCL</name>
<gene>
    <name evidence="1" type="ORF">H1S01_17375</name>
</gene>
<organism evidence="1 2">
    <name type="scientific">Heliobacterium chlorum</name>
    <dbReference type="NCBI Taxonomy" id="2698"/>
    <lineage>
        <taxon>Bacteria</taxon>
        <taxon>Bacillati</taxon>
        <taxon>Bacillota</taxon>
        <taxon>Clostridia</taxon>
        <taxon>Eubacteriales</taxon>
        <taxon>Heliobacteriaceae</taxon>
        <taxon>Heliobacterium</taxon>
    </lineage>
</organism>
<comment type="caution">
    <text evidence="1">The sequence shown here is derived from an EMBL/GenBank/DDBJ whole genome shotgun (WGS) entry which is preliminary data.</text>
</comment>
<sequence>MRLEKKKPPCPKCGRNNVIPIVYGEPDIELFEQSKMGKVKLGGCVVGLDDPEWHCPTCNLDFDTPSKITVDKL</sequence>
<dbReference type="EMBL" id="JACVHF010000030">
    <property type="protein sequence ID" value="MBC9786235.1"/>
    <property type="molecule type" value="Genomic_DNA"/>
</dbReference>
<proteinExistence type="predicted"/>
<dbReference type="Proteomes" id="UP000617402">
    <property type="component" value="Unassembled WGS sequence"/>
</dbReference>
<evidence type="ECO:0008006" key="3">
    <source>
        <dbReference type="Google" id="ProtNLM"/>
    </source>
</evidence>
<reference evidence="1 2" key="1">
    <citation type="submission" date="2020-07" db="EMBL/GenBank/DDBJ databases">
        <title>Draft whole-genome sequence of Heliobacterium chlorum DSM 3682, type strain.</title>
        <authorList>
            <person name="Kyndt J.A."/>
            <person name="Meyer T.E."/>
            <person name="Imhoff J.F."/>
        </authorList>
    </citation>
    <scope>NUCLEOTIDE SEQUENCE [LARGE SCALE GENOMIC DNA]</scope>
    <source>
        <strain evidence="1 2">DSM 3682</strain>
    </source>
</reference>
<evidence type="ECO:0000313" key="2">
    <source>
        <dbReference type="Proteomes" id="UP000617402"/>
    </source>
</evidence>
<keyword evidence="2" id="KW-1185">Reference proteome</keyword>
<evidence type="ECO:0000313" key="1">
    <source>
        <dbReference type="EMBL" id="MBC9786235.1"/>
    </source>
</evidence>
<accession>A0ABR7T8A5</accession>
<protein>
    <recommendedName>
        <fullName evidence="3">Rubredoxin</fullName>
    </recommendedName>
</protein>